<dbReference type="STRING" id="118168.MC7420_520"/>
<dbReference type="AlphaFoldDB" id="B4VLX5"/>
<keyword evidence="2" id="KW-1185">Reference proteome</keyword>
<sequence length="41" mass="4817">MIDQRAIASTLTIPPLENGDKLTRIEFERRYHAMPQVKKFT</sequence>
<reference evidence="1 2" key="1">
    <citation type="submission" date="2008-07" db="EMBL/GenBank/DDBJ databases">
        <authorList>
            <person name="Tandeau de Marsac N."/>
            <person name="Ferriera S."/>
            <person name="Johnson J."/>
            <person name="Kravitz S."/>
            <person name="Beeson K."/>
            <person name="Sutton G."/>
            <person name="Rogers Y.-H."/>
            <person name="Friedman R."/>
            <person name="Frazier M."/>
            <person name="Venter J.C."/>
        </authorList>
    </citation>
    <scope>NUCLEOTIDE SEQUENCE [LARGE SCALE GENOMIC DNA]</scope>
    <source>
        <strain evidence="1 2">PCC 7420</strain>
    </source>
</reference>
<proteinExistence type="predicted"/>
<evidence type="ECO:0000313" key="2">
    <source>
        <dbReference type="Proteomes" id="UP000003835"/>
    </source>
</evidence>
<gene>
    <name evidence="1" type="ORF">MC7420_520</name>
</gene>
<dbReference type="eggNOG" id="COG4636">
    <property type="taxonomic scope" value="Bacteria"/>
</dbReference>
<organism evidence="1 2">
    <name type="scientific">Coleofasciculus chthonoplastes PCC 7420</name>
    <dbReference type="NCBI Taxonomy" id="118168"/>
    <lineage>
        <taxon>Bacteria</taxon>
        <taxon>Bacillati</taxon>
        <taxon>Cyanobacteriota</taxon>
        <taxon>Cyanophyceae</taxon>
        <taxon>Coleofasciculales</taxon>
        <taxon>Coleofasciculaceae</taxon>
        <taxon>Coleofasciculus</taxon>
    </lineage>
</organism>
<dbReference type="HOGENOM" id="CLU_3268504_0_0_3"/>
<dbReference type="EMBL" id="DS989844">
    <property type="protein sequence ID" value="EDX77383.1"/>
    <property type="molecule type" value="Genomic_DNA"/>
</dbReference>
<dbReference type="Proteomes" id="UP000003835">
    <property type="component" value="Unassembled WGS sequence"/>
</dbReference>
<name>B4VLX5_9CYAN</name>
<evidence type="ECO:0000313" key="1">
    <source>
        <dbReference type="EMBL" id="EDX77383.1"/>
    </source>
</evidence>
<protein>
    <submittedName>
        <fullName evidence="1">Uncharacterized protein</fullName>
    </submittedName>
</protein>
<accession>B4VLX5</accession>